<dbReference type="BioCyc" id="CTAI977880:RALTA_RS27555-MONOMER"/>
<dbReference type="PANTHER" id="PTHR33803:SF3">
    <property type="entry name" value="BLL1974 PROTEIN"/>
    <property type="match status" value="1"/>
</dbReference>
<dbReference type="NCBIfam" id="NF033578">
    <property type="entry name" value="transpos_IS5_1"/>
    <property type="match status" value="1"/>
</dbReference>
<evidence type="ECO:0000256" key="1">
    <source>
        <dbReference type="SAM" id="MobiDB-lite"/>
    </source>
</evidence>
<dbReference type="HOGENOM" id="CLU_040038_0_0_4"/>
<protein>
    <submittedName>
        <fullName evidence="3">Transposase, IS5 family</fullName>
    </submittedName>
</protein>
<dbReference type="EMBL" id="CU633751">
    <property type="protein sequence ID" value="CAP63920.1"/>
    <property type="molecule type" value="Genomic_DNA"/>
</dbReference>
<feature type="region of interest" description="Disordered" evidence="1">
    <location>
        <begin position="469"/>
        <end position="488"/>
    </location>
</feature>
<dbReference type="KEGG" id="cti:pRALTA_0244"/>
<accession>B2AK93</accession>
<evidence type="ECO:0000313" key="3">
    <source>
        <dbReference type="EMBL" id="CAP63920.1"/>
    </source>
</evidence>
<keyword evidence="3" id="KW-0614">Plasmid</keyword>
<feature type="domain" description="Transposase InsH N-terminal" evidence="2">
    <location>
        <begin position="69"/>
        <end position="135"/>
    </location>
</feature>
<dbReference type="Pfam" id="PF05598">
    <property type="entry name" value="DUF772"/>
    <property type="match status" value="1"/>
</dbReference>
<dbReference type="AlphaFoldDB" id="B2AK93"/>
<name>B2AK93_CUPTR</name>
<proteinExistence type="predicted"/>
<organism evidence="3 4">
    <name type="scientific">Cupriavidus taiwanensis (strain DSM 17343 / BCRC 17206 / CCUG 44338 / CIP 107171 / LMG 19424 / R1)</name>
    <name type="common">Ralstonia taiwanensis (strain LMG 19424)</name>
    <dbReference type="NCBI Taxonomy" id="977880"/>
    <lineage>
        <taxon>Bacteria</taxon>
        <taxon>Pseudomonadati</taxon>
        <taxon>Pseudomonadota</taxon>
        <taxon>Betaproteobacteria</taxon>
        <taxon>Burkholderiales</taxon>
        <taxon>Burkholderiaceae</taxon>
        <taxon>Cupriavidus</taxon>
    </lineage>
</organism>
<reference evidence="3 4" key="1">
    <citation type="journal article" date="2008" name="Genome Res.">
        <title>Genome sequence of the beta-rhizobium Cupriavidus taiwanensis and comparative genomics of rhizobia.</title>
        <authorList>
            <person name="Amadou C."/>
            <person name="Pascal G."/>
            <person name="Mangenot S."/>
            <person name="Glew M."/>
            <person name="Bontemps C."/>
            <person name="Capela D."/>
            <person name="Carrere S."/>
            <person name="Cruveiller S."/>
            <person name="Dossat C."/>
            <person name="Lajus A."/>
            <person name="Marchetti M."/>
            <person name="Poinsot V."/>
            <person name="Rouy Z."/>
            <person name="Servin B."/>
            <person name="Saad M."/>
            <person name="Schenowitz C."/>
            <person name="Barbe V."/>
            <person name="Batut J."/>
            <person name="Medigue C."/>
            <person name="Masson-Boivin C."/>
        </authorList>
    </citation>
    <scope>NUCLEOTIDE SEQUENCE [LARGE SCALE GENOMIC DNA]</scope>
    <source>
        <strain evidence="4">DSM 17343 / BCRC 17206 / CCUG 44338 / CIP 107171 / LMG 19424 / R1</strain>
    </source>
</reference>
<evidence type="ECO:0000313" key="4">
    <source>
        <dbReference type="Proteomes" id="UP000001692"/>
    </source>
</evidence>
<dbReference type="PANTHER" id="PTHR33803">
    <property type="entry name" value="IS1478 TRANSPOSASE"/>
    <property type="match status" value="1"/>
</dbReference>
<dbReference type="InterPro" id="IPR047710">
    <property type="entry name" value="Transpos_IS5-like"/>
</dbReference>
<dbReference type="InterPro" id="IPR008490">
    <property type="entry name" value="Transposase_InsH_N"/>
</dbReference>
<evidence type="ECO:0000259" key="2">
    <source>
        <dbReference type="Pfam" id="PF05598"/>
    </source>
</evidence>
<sequence>MRMSTPDFFRSRLDGMTDLRHPLAVLASRMPWNSIEAALAPVLARKAKDGSNVVGEDLFGPMLAVAGAGISAAGRPRLPIRLMVGLLYLKHAFNESDESVCERWAENVYWQYFCGEEYFQMRLPCDPTNFVRFRQALGEAGVEELLATTIAAAVQMNVIKPAEFERVVVDTTVQEKAIAYPTDSRLLEVARAKVVQLAKRAGIEFKQTFGREGKSLRFRAGGYAHAKQFKLLRTVLKRQRTVLGRVLRDIEHKMTALAEDQQERLRPWLERARRIAQQRVKDKNKLYALHAPEVKCVAKGKAPQPYEFGVKVSLAITANQGLIVGARSFPGNPYDGHTLHIQLEQTAILLQDLPGSRKPHTAIVDLGYRGVDAEVTPVKVIHRGRIKTMNRRQRRMLKRRQAVEPVIGHVKADHGMRQGEIGNAVPYPLCRRLQSPLAAASNCPPGHPRAFFFFVLTLLTGMARSARNAANRPCPHCRSQPMGRPESSTLQPRWALRLNFSGPTIESVWPPVLQ</sequence>
<dbReference type="Proteomes" id="UP000001692">
    <property type="component" value="Plasmid pRALTA"/>
</dbReference>
<gene>
    <name evidence="3" type="ordered locus">pRALTA_0244</name>
</gene>
<keyword evidence="4" id="KW-1185">Reference proteome</keyword>
<geneLocation type="plasmid" evidence="3 4">
    <name>pRALTA</name>
</geneLocation>
<dbReference type="eggNOG" id="COG3039">
    <property type="taxonomic scope" value="Bacteria"/>
</dbReference>